<dbReference type="Proteomes" id="UP001597493">
    <property type="component" value="Unassembled WGS sequence"/>
</dbReference>
<accession>A0ABW5QZJ2</accession>
<name>A0ABW5QZJ2_9BACL</name>
<dbReference type="RefSeq" id="WP_379274889.1">
    <property type="nucleotide sequence ID" value="NZ_JBHUGT010000012.1"/>
</dbReference>
<gene>
    <name evidence="2" type="ORF">ACFSW5_15720</name>
</gene>
<proteinExistence type="predicted"/>
<keyword evidence="1" id="KW-0472">Membrane</keyword>
<evidence type="ECO:0000313" key="3">
    <source>
        <dbReference type="Proteomes" id="UP001597493"/>
    </source>
</evidence>
<feature type="transmembrane region" description="Helical" evidence="1">
    <location>
        <begin position="24"/>
        <end position="44"/>
    </location>
</feature>
<evidence type="ECO:0000256" key="1">
    <source>
        <dbReference type="SAM" id="Phobius"/>
    </source>
</evidence>
<comment type="caution">
    <text evidence="2">The sequence shown here is derived from an EMBL/GenBank/DDBJ whole genome shotgun (WGS) entry which is preliminary data.</text>
</comment>
<keyword evidence="1" id="KW-0812">Transmembrane</keyword>
<organism evidence="2 3">
    <name type="scientific">Paenibacillus thailandensis</name>
    <dbReference type="NCBI Taxonomy" id="393250"/>
    <lineage>
        <taxon>Bacteria</taxon>
        <taxon>Bacillati</taxon>
        <taxon>Bacillota</taxon>
        <taxon>Bacilli</taxon>
        <taxon>Bacillales</taxon>
        <taxon>Paenibacillaceae</taxon>
        <taxon>Paenibacillus</taxon>
    </lineage>
</organism>
<keyword evidence="3" id="KW-1185">Reference proteome</keyword>
<evidence type="ECO:0008006" key="4">
    <source>
        <dbReference type="Google" id="ProtNLM"/>
    </source>
</evidence>
<evidence type="ECO:0000313" key="2">
    <source>
        <dbReference type="EMBL" id="MFD2661702.1"/>
    </source>
</evidence>
<reference evidence="3" key="1">
    <citation type="journal article" date="2019" name="Int. J. Syst. Evol. Microbiol.">
        <title>The Global Catalogue of Microorganisms (GCM) 10K type strain sequencing project: providing services to taxonomists for standard genome sequencing and annotation.</title>
        <authorList>
            <consortium name="The Broad Institute Genomics Platform"/>
            <consortium name="The Broad Institute Genome Sequencing Center for Infectious Disease"/>
            <person name="Wu L."/>
            <person name="Ma J."/>
        </authorList>
    </citation>
    <scope>NUCLEOTIDE SEQUENCE [LARGE SCALE GENOMIC DNA]</scope>
    <source>
        <strain evidence="3">TISTR 1827</strain>
    </source>
</reference>
<sequence length="46" mass="4947">MSSAKRKPPVMKTKPQEEVNKKGLIWAGSIFGVVLVAVVVLLIVGQ</sequence>
<dbReference type="EMBL" id="JBHUMY010000016">
    <property type="protein sequence ID" value="MFD2661702.1"/>
    <property type="molecule type" value="Genomic_DNA"/>
</dbReference>
<keyword evidence="1" id="KW-1133">Transmembrane helix</keyword>
<protein>
    <recommendedName>
        <fullName evidence="4">DUF4044 domain-containing protein</fullName>
    </recommendedName>
</protein>